<accession>A0A6B1F303</accession>
<gene>
    <name evidence="2" type="ORF">F4162_01500</name>
</gene>
<evidence type="ECO:0000313" key="2">
    <source>
        <dbReference type="EMBL" id="MYG37700.1"/>
    </source>
</evidence>
<name>A0A6B1F303_9SYNE</name>
<organism evidence="2">
    <name type="scientific">Synechococcus sp. SB0676_bin_10</name>
    <dbReference type="NCBI Taxonomy" id="2604869"/>
    <lineage>
        <taxon>Bacteria</taxon>
        <taxon>Bacillati</taxon>
        <taxon>Cyanobacteriota</taxon>
        <taxon>Cyanophyceae</taxon>
        <taxon>Synechococcales</taxon>
        <taxon>Synechococcaceae</taxon>
        <taxon>Synechococcus</taxon>
    </lineage>
</organism>
<reference evidence="2" key="1">
    <citation type="submission" date="2019-09" db="EMBL/GenBank/DDBJ databases">
        <title>Characterisation of the sponge microbiome using genome-centric metagenomics.</title>
        <authorList>
            <person name="Engelberts J.P."/>
            <person name="Robbins S.J."/>
            <person name="De Goeij J.M."/>
            <person name="Aranda M."/>
            <person name="Bell S.C."/>
            <person name="Webster N.S."/>
        </authorList>
    </citation>
    <scope>NUCLEOTIDE SEQUENCE</scope>
    <source>
        <strain evidence="2">SB0676_bin_10</strain>
    </source>
</reference>
<proteinExistence type="predicted"/>
<feature type="region of interest" description="Disordered" evidence="1">
    <location>
        <begin position="43"/>
        <end position="63"/>
    </location>
</feature>
<sequence length="63" mass="6847">MKRSLLLEAATALLNREGLNTTAVEGETLDPLMVRPCLARRLQLPPQPDQPSLQPIGSIPDLS</sequence>
<dbReference type="EMBL" id="VYDO01000058">
    <property type="protein sequence ID" value="MYG37700.1"/>
    <property type="molecule type" value="Genomic_DNA"/>
</dbReference>
<evidence type="ECO:0000256" key="1">
    <source>
        <dbReference type="SAM" id="MobiDB-lite"/>
    </source>
</evidence>
<feature type="compositionally biased region" description="Low complexity" evidence="1">
    <location>
        <begin position="43"/>
        <end position="55"/>
    </location>
</feature>
<protein>
    <submittedName>
        <fullName evidence="2">Uncharacterized protein</fullName>
    </submittedName>
</protein>
<comment type="caution">
    <text evidence="2">The sequence shown here is derived from an EMBL/GenBank/DDBJ whole genome shotgun (WGS) entry which is preliminary data.</text>
</comment>
<dbReference type="AlphaFoldDB" id="A0A6B1F303"/>